<dbReference type="RefSeq" id="WP_184012908.1">
    <property type="nucleotide sequence ID" value="NZ_JACIJS010000011.1"/>
</dbReference>
<dbReference type="GO" id="GO:0005737">
    <property type="term" value="C:cytoplasm"/>
    <property type="evidence" value="ECO:0007669"/>
    <property type="project" value="TreeGrafter"/>
</dbReference>
<reference evidence="1 2" key="1">
    <citation type="submission" date="2020-08" db="EMBL/GenBank/DDBJ databases">
        <title>Genomic Encyclopedia of Type Strains, Phase IV (KMG-IV): sequencing the most valuable type-strain genomes for metagenomic binning, comparative biology and taxonomic classification.</title>
        <authorList>
            <person name="Goeker M."/>
        </authorList>
    </citation>
    <scope>NUCLEOTIDE SEQUENCE [LARGE SCALE GENOMIC DNA]</scope>
    <source>
        <strain evidence="1 2">DSM 103377</strain>
    </source>
</reference>
<gene>
    <name evidence="1" type="ORF">FHS89_002991</name>
</gene>
<proteinExistence type="predicted"/>
<evidence type="ECO:0000313" key="1">
    <source>
        <dbReference type="EMBL" id="MBB5516947.1"/>
    </source>
</evidence>
<dbReference type="Proteomes" id="UP000553766">
    <property type="component" value="Unassembled WGS sequence"/>
</dbReference>
<sequence>MTRWWWVRHGPTHAKAAIGWTDLPADLSDTVKLARLRAALPADAPVISSDLIRAKATADALDRERLPDTSALREMHYGDWEGLGFDEIATRWPDLSHAFWTTPGAPATPNGESWDGFSARVVAEIDRLNGQHRDIIAVAHMGVILAALAHATGLSPDRALAFEVANLSMTRLDYLPEPGVWRVGGVNLQL</sequence>
<keyword evidence="2" id="KW-1185">Reference proteome</keyword>
<evidence type="ECO:0000313" key="2">
    <source>
        <dbReference type="Proteomes" id="UP000553766"/>
    </source>
</evidence>
<dbReference type="SUPFAM" id="SSF53254">
    <property type="entry name" value="Phosphoglycerate mutase-like"/>
    <property type="match status" value="1"/>
</dbReference>
<name>A0A840X8A0_9RHOB</name>
<dbReference type="PANTHER" id="PTHR48100:SF1">
    <property type="entry name" value="HISTIDINE PHOSPHATASE FAMILY PROTEIN-RELATED"/>
    <property type="match status" value="1"/>
</dbReference>
<dbReference type="Pfam" id="PF00300">
    <property type="entry name" value="His_Phos_1"/>
    <property type="match status" value="1"/>
</dbReference>
<dbReference type="InterPro" id="IPR050275">
    <property type="entry name" value="PGM_Phosphatase"/>
</dbReference>
<dbReference type="EMBL" id="JACIJS010000011">
    <property type="protein sequence ID" value="MBB5516947.1"/>
    <property type="molecule type" value="Genomic_DNA"/>
</dbReference>
<dbReference type="CDD" id="cd07067">
    <property type="entry name" value="HP_PGM_like"/>
    <property type="match status" value="1"/>
</dbReference>
<dbReference type="InterPro" id="IPR029033">
    <property type="entry name" value="His_PPase_superfam"/>
</dbReference>
<dbReference type="InterPro" id="IPR013078">
    <property type="entry name" value="His_Pase_superF_clade-1"/>
</dbReference>
<protein>
    <submittedName>
        <fullName evidence="1">Broad specificity phosphatase PhoE</fullName>
    </submittedName>
</protein>
<dbReference type="GO" id="GO:0016791">
    <property type="term" value="F:phosphatase activity"/>
    <property type="evidence" value="ECO:0007669"/>
    <property type="project" value="TreeGrafter"/>
</dbReference>
<dbReference type="SMART" id="SM00855">
    <property type="entry name" value="PGAM"/>
    <property type="match status" value="1"/>
</dbReference>
<organism evidence="1 2">
    <name type="scientific">Rubricella aquisinus</name>
    <dbReference type="NCBI Taxonomy" id="2028108"/>
    <lineage>
        <taxon>Bacteria</taxon>
        <taxon>Pseudomonadati</taxon>
        <taxon>Pseudomonadota</taxon>
        <taxon>Alphaproteobacteria</taxon>
        <taxon>Rhodobacterales</taxon>
        <taxon>Paracoccaceae</taxon>
        <taxon>Rubricella</taxon>
    </lineage>
</organism>
<accession>A0A840X8A0</accession>
<dbReference type="Gene3D" id="3.40.50.1240">
    <property type="entry name" value="Phosphoglycerate mutase-like"/>
    <property type="match status" value="1"/>
</dbReference>
<dbReference type="AlphaFoldDB" id="A0A840X8A0"/>
<comment type="caution">
    <text evidence="1">The sequence shown here is derived from an EMBL/GenBank/DDBJ whole genome shotgun (WGS) entry which is preliminary data.</text>
</comment>
<dbReference type="PANTHER" id="PTHR48100">
    <property type="entry name" value="BROAD-SPECIFICITY PHOSPHATASE YOR283W-RELATED"/>
    <property type="match status" value="1"/>
</dbReference>